<accession>A0A8B6ECV0</accession>
<dbReference type="SUPFAM" id="SSF57903">
    <property type="entry name" value="FYVE/PHD zinc finger"/>
    <property type="match status" value="1"/>
</dbReference>
<feature type="chain" id="PRO_5033000739" description="PHD-type domain-containing protein" evidence="5">
    <location>
        <begin position="25"/>
        <end position="288"/>
    </location>
</feature>
<dbReference type="InterPro" id="IPR013083">
    <property type="entry name" value="Znf_RING/FYVE/PHD"/>
</dbReference>
<evidence type="ECO:0000256" key="2">
    <source>
        <dbReference type="ARBA" id="ARBA00022771"/>
    </source>
</evidence>
<keyword evidence="1" id="KW-0479">Metal-binding</keyword>
<dbReference type="PROSITE" id="PS01359">
    <property type="entry name" value="ZF_PHD_1"/>
    <property type="match status" value="1"/>
</dbReference>
<dbReference type="InterPro" id="IPR019787">
    <property type="entry name" value="Znf_PHD-finger"/>
</dbReference>
<feature type="signal peptide" evidence="5">
    <location>
        <begin position="1"/>
        <end position="24"/>
    </location>
</feature>
<evidence type="ECO:0000313" key="8">
    <source>
        <dbReference type="Proteomes" id="UP000596742"/>
    </source>
</evidence>
<dbReference type="AlphaFoldDB" id="A0A8B6ECV0"/>
<dbReference type="OrthoDB" id="6140485at2759"/>
<dbReference type="Proteomes" id="UP000596742">
    <property type="component" value="Unassembled WGS sequence"/>
</dbReference>
<evidence type="ECO:0000256" key="4">
    <source>
        <dbReference type="PROSITE-ProRule" id="PRU00146"/>
    </source>
</evidence>
<gene>
    <name evidence="7" type="ORF">MGAL_10B054217</name>
</gene>
<dbReference type="EMBL" id="UYJE01004936">
    <property type="protein sequence ID" value="VDI32648.1"/>
    <property type="molecule type" value="Genomic_DNA"/>
</dbReference>
<keyword evidence="5" id="KW-0732">Signal</keyword>
<evidence type="ECO:0000256" key="5">
    <source>
        <dbReference type="SAM" id="SignalP"/>
    </source>
</evidence>
<dbReference type="GO" id="GO:0008270">
    <property type="term" value="F:zinc ion binding"/>
    <property type="evidence" value="ECO:0007669"/>
    <property type="project" value="UniProtKB-KW"/>
</dbReference>
<evidence type="ECO:0000256" key="3">
    <source>
        <dbReference type="ARBA" id="ARBA00022833"/>
    </source>
</evidence>
<proteinExistence type="predicted"/>
<evidence type="ECO:0000313" key="7">
    <source>
        <dbReference type="EMBL" id="VDI32648.1"/>
    </source>
</evidence>
<evidence type="ECO:0000259" key="6">
    <source>
        <dbReference type="PROSITE" id="PS50016"/>
    </source>
</evidence>
<dbReference type="InterPro" id="IPR011011">
    <property type="entry name" value="Znf_FYVE_PHD"/>
</dbReference>
<feature type="domain" description="PHD-type" evidence="6">
    <location>
        <begin position="97"/>
        <end position="153"/>
    </location>
</feature>
<sequence length="288" mass="32322">MALSSNPVLVLQIILIIQVVRYNAQIAEHHAPDQTNNISLLHKDNCHPYTGIFHWCRVNKIHRYPIKFSENYNSSLYRTILLVIAGIELNPGPRQLKYPCGTCTKACKWGEKALACDECDTWYHATCAGINTQEYSKLANTSVSWYCMVCNAPNHTTVLYDLIDSADSNTFSMLSISDGNKSSSINQDDSNISLGDPLAASSPKRTSYSLHGHRLETIDSGKYLGLTISKDLTWSNHINQTIGKASKTLGFLRRNLDFPGLLLLAREEWPPVCLRCARVNYTFIEFDS</sequence>
<evidence type="ECO:0000256" key="1">
    <source>
        <dbReference type="ARBA" id="ARBA00022723"/>
    </source>
</evidence>
<protein>
    <recommendedName>
        <fullName evidence="6">PHD-type domain-containing protein</fullName>
    </recommendedName>
</protein>
<dbReference type="InterPro" id="IPR001965">
    <property type="entry name" value="Znf_PHD"/>
</dbReference>
<organism evidence="7 8">
    <name type="scientific">Mytilus galloprovincialis</name>
    <name type="common">Mediterranean mussel</name>
    <dbReference type="NCBI Taxonomy" id="29158"/>
    <lineage>
        <taxon>Eukaryota</taxon>
        <taxon>Metazoa</taxon>
        <taxon>Spiralia</taxon>
        <taxon>Lophotrochozoa</taxon>
        <taxon>Mollusca</taxon>
        <taxon>Bivalvia</taxon>
        <taxon>Autobranchia</taxon>
        <taxon>Pteriomorphia</taxon>
        <taxon>Mytilida</taxon>
        <taxon>Mytiloidea</taxon>
        <taxon>Mytilidae</taxon>
        <taxon>Mytilinae</taxon>
        <taxon>Mytilus</taxon>
    </lineage>
</organism>
<dbReference type="Pfam" id="PF00628">
    <property type="entry name" value="PHD"/>
    <property type="match status" value="1"/>
</dbReference>
<keyword evidence="2 4" id="KW-0863">Zinc-finger</keyword>
<dbReference type="SMART" id="SM00249">
    <property type="entry name" value="PHD"/>
    <property type="match status" value="1"/>
</dbReference>
<dbReference type="Gene3D" id="3.30.40.10">
    <property type="entry name" value="Zinc/RING finger domain, C3HC4 (zinc finger)"/>
    <property type="match status" value="1"/>
</dbReference>
<reference evidence="7" key="1">
    <citation type="submission" date="2018-11" db="EMBL/GenBank/DDBJ databases">
        <authorList>
            <person name="Alioto T."/>
            <person name="Alioto T."/>
        </authorList>
    </citation>
    <scope>NUCLEOTIDE SEQUENCE</scope>
</reference>
<comment type="caution">
    <text evidence="7">The sequence shown here is derived from an EMBL/GenBank/DDBJ whole genome shotgun (WGS) entry which is preliminary data.</text>
</comment>
<keyword evidence="3" id="KW-0862">Zinc</keyword>
<name>A0A8B6ECV0_MYTGA</name>
<dbReference type="PROSITE" id="PS50016">
    <property type="entry name" value="ZF_PHD_2"/>
    <property type="match status" value="1"/>
</dbReference>
<keyword evidence="8" id="KW-1185">Reference proteome</keyword>
<dbReference type="InterPro" id="IPR019786">
    <property type="entry name" value="Zinc_finger_PHD-type_CS"/>
</dbReference>